<dbReference type="STRING" id="1428628.WN71_007700"/>
<name>A0A1J4P4R4_9ACTN</name>
<evidence type="ECO:0000256" key="7">
    <source>
        <dbReference type="SAM" id="Phobius"/>
    </source>
</evidence>
<dbReference type="PANTHER" id="PTHR23522">
    <property type="entry name" value="BLL5896 PROTEIN"/>
    <property type="match status" value="1"/>
</dbReference>
<comment type="subcellular location">
    <subcellularLocation>
        <location evidence="1">Cell membrane</location>
        <topology evidence="1">Multi-pass membrane protein</topology>
    </subcellularLocation>
</comment>
<dbReference type="AlphaFoldDB" id="A0A1J4P4R4"/>
<reference evidence="8" key="1">
    <citation type="submission" date="2016-10" db="EMBL/GenBank/DDBJ databases">
        <title>Genome sequence of Streptomyces mangrovisoli MUSC 149.</title>
        <authorList>
            <person name="Lee L.-H."/>
            <person name="Ser H.-L."/>
        </authorList>
    </citation>
    <scope>NUCLEOTIDE SEQUENCE [LARGE SCALE GENOMIC DNA]</scope>
    <source>
        <strain evidence="8">MUSC 149</strain>
    </source>
</reference>
<evidence type="ECO:0000313" key="8">
    <source>
        <dbReference type="EMBL" id="OIJ68469.1"/>
    </source>
</evidence>
<dbReference type="InterPro" id="IPR004740">
    <property type="entry name" value="Nuc_H_symport"/>
</dbReference>
<evidence type="ECO:0000256" key="2">
    <source>
        <dbReference type="ARBA" id="ARBA00022448"/>
    </source>
</evidence>
<dbReference type="PANTHER" id="PTHR23522:SF4">
    <property type="entry name" value="NUCLEOSIDE PERMEASE NUPG-RELATED"/>
    <property type="match status" value="1"/>
</dbReference>
<feature type="transmembrane region" description="Helical" evidence="7">
    <location>
        <begin position="247"/>
        <end position="269"/>
    </location>
</feature>
<feature type="transmembrane region" description="Helical" evidence="7">
    <location>
        <begin position="43"/>
        <end position="64"/>
    </location>
</feature>
<protein>
    <submittedName>
        <fullName evidence="8">MFS transporter</fullName>
    </submittedName>
</protein>
<accession>A0A1J4P4R4</accession>
<evidence type="ECO:0000256" key="3">
    <source>
        <dbReference type="ARBA" id="ARBA00022475"/>
    </source>
</evidence>
<dbReference type="Gene3D" id="1.20.1250.20">
    <property type="entry name" value="MFS general substrate transporter like domains"/>
    <property type="match status" value="2"/>
</dbReference>
<organism evidence="8 9">
    <name type="scientific">Streptomyces mangrovisoli</name>
    <dbReference type="NCBI Taxonomy" id="1428628"/>
    <lineage>
        <taxon>Bacteria</taxon>
        <taxon>Bacillati</taxon>
        <taxon>Actinomycetota</taxon>
        <taxon>Actinomycetes</taxon>
        <taxon>Kitasatosporales</taxon>
        <taxon>Streptomycetaceae</taxon>
        <taxon>Streptomyces</taxon>
    </lineage>
</organism>
<dbReference type="Proteomes" id="UP000034196">
    <property type="component" value="Unassembled WGS sequence"/>
</dbReference>
<keyword evidence="3" id="KW-1003">Cell membrane</keyword>
<keyword evidence="4 7" id="KW-0812">Transmembrane</keyword>
<evidence type="ECO:0000256" key="6">
    <source>
        <dbReference type="ARBA" id="ARBA00023136"/>
    </source>
</evidence>
<evidence type="ECO:0000256" key="1">
    <source>
        <dbReference type="ARBA" id="ARBA00004651"/>
    </source>
</evidence>
<feature type="transmembrane region" description="Helical" evidence="7">
    <location>
        <begin position="138"/>
        <end position="159"/>
    </location>
</feature>
<dbReference type="GO" id="GO:0005886">
    <property type="term" value="C:plasma membrane"/>
    <property type="evidence" value="ECO:0007669"/>
    <property type="project" value="UniProtKB-SubCell"/>
</dbReference>
<keyword evidence="5 7" id="KW-1133">Transmembrane helix</keyword>
<dbReference type="GO" id="GO:0015213">
    <property type="term" value="F:uridine transmembrane transporter activity"/>
    <property type="evidence" value="ECO:0007669"/>
    <property type="project" value="TreeGrafter"/>
</dbReference>
<dbReference type="SUPFAM" id="SSF103473">
    <property type="entry name" value="MFS general substrate transporter"/>
    <property type="match status" value="1"/>
</dbReference>
<keyword evidence="6 7" id="KW-0472">Membrane</keyword>
<keyword evidence="2" id="KW-0813">Transport</keyword>
<dbReference type="InterPro" id="IPR036259">
    <property type="entry name" value="MFS_trans_sf"/>
</dbReference>
<keyword evidence="9" id="KW-1185">Reference proteome</keyword>
<proteinExistence type="predicted"/>
<evidence type="ECO:0000256" key="5">
    <source>
        <dbReference type="ARBA" id="ARBA00022989"/>
    </source>
</evidence>
<gene>
    <name evidence="8" type="ORF">WN71_007700</name>
</gene>
<feature type="transmembrane region" description="Helical" evidence="7">
    <location>
        <begin position="76"/>
        <end position="95"/>
    </location>
</feature>
<evidence type="ECO:0000256" key="4">
    <source>
        <dbReference type="ARBA" id="ARBA00022692"/>
    </source>
</evidence>
<feature type="transmembrane region" description="Helical" evidence="7">
    <location>
        <begin position="101"/>
        <end position="126"/>
    </location>
</feature>
<feature type="transmembrane region" description="Helical" evidence="7">
    <location>
        <begin position="276"/>
        <end position="295"/>
    </location>
</feature>
<feature type="transmembrane region" description="Helical" evidence="7">
    <location>
        <begin position="301"/>
        <end position="325"/>
    </location>
</feature>
<comment type="caution">
    <text evidence="8">The sequence shown here is derived from an EMBL/GenBank/DDBJ whole genome shotgun (WGS) entry which is preliminary data.</text>
</comment>
<dbReference type="EMBL" id="LAVA02000016">
    <property type="protein sequence ID" value="OIJ68469.1"/>
    <property type="molecule type" value="Genomic_DNA"/>
</dbReference>
<feature type="transmembrane region" description="Helical" evidence="7">
    <location>
        <begin position="337"/>
        <end position="356"/>
    </location>
</feature>
<feature type="transmembrane region" description="Helical" evidence="7">
    <location>
        <begin position="165"/>
        <end position="185"/>
    </location>
</feature>
<feature type="transmembrane region" description="Helical" evidence="7">
    <location>
        <begin position="12"/>
        <end position="37"/>
    </location>
</feature>
<dbReference type="Pfam" id="PF03825">
    <property type="entry name" value="Nuc_H_symport"/>
    <property type="match status" value="1"/>
</dbReference>
<feature type="transmembrane region" description="Helical" evidence="7">
    <location>
        <begin position="376"/>
        <end position="397"/>
    </location>
</feature>
<feature type="transmembrane region" description="Helical" evidence="7">
    <location>
        <begin position="214"/>
        <end position="235"/>
    </location>
</feature>
<evidence type="ECO:0000313" key="9">
    <source>
        <dbReference type="Proteomes" id="UP000034196"/>
    </source>
</evidence>
<dbReference type="GO" id="GO:0015212">
    <property type="term" value="F:cytidine transmembrane transporter activity"/>
    <property type="evidence" value="ECO:0007669"/>
    <property type="project" value="TreeGrafter"/>
</dbReference>
<sequence>MESGTGDTRLFVQLVVMMLLEFAVFGSWFATVSLVLATHGLPTIIGTAFSLAALAAIVSPMVFGAIGDRFMASQKALGLAHLLGGVTMLFLPFAVRSGAGGLVLALVFVYMLFFQPTLGLTNAIAFRHLGANQRRFPYVRVFGTVGWVIAGQLVGWMGLSASTNLFYVTAAFSFLLGLFSFTLPATPPPAKGVRFSWGDLVGAKAFRLLRRRNYAVLMVCALLVAVSLGVYNTYASTYLGALGFTNVAGLMSVGQASEVAFIVTIPFVLRRVGMKWALFAGMCMWAVRCVLLIEAAGHGSWLAVGAIAVQGVCQDFFLVLGAMYVGEVAPVELAVQAQSMLILMVSGFGQFIGATISGQIYDATVGAHQNGPLSDWTAVWVFPVFSAVIAAVVWGVFSRHHRTPQNAPAEA</sequence>